<dbReference type="AlphaFoldDB" id="A0A0B6AVY1"/>
<evidence type="ECO:0000256" key="1">
    <source>
        <dbReference type="ARBA" id="ARBA00004651"/>
    </source>
</evidence>
<dbReference type="GO" id="GO:0005886">
    <property type="term" value="C:plasma membrane"/>
    <property type="evidence" value="ECO:0007669"/>
    <property type="project" value="UniProtKB-SubCell"/>
</dbReference>
<organism evidence="8 9">
    <name type="scientific">Priestia megaterium (strain ATCC 14581 / DSM 32 / CCUG 1817 / JCM 2506 / NBRC 15308 / NCIMB 9376 / NCTC 10342 / NRRL B-14308 / VKM B-512 / Ford 19)</name>
    <name type="common">Bacillus megaterium</name>
    <dbReference type="NCBI Taxonomy" id="1348623"/>
    <lineage>
        <taxon>Bacteria</taxon>
        <taxon>Bacillati</taxon>
        <taxon>Bacillota</taxon>
        <taxon>Bacilli</taxon>
        <taxon>Bacillales</taxon>
        <taxon>Bacillaceae</taxon>
        <taxon>Priestia</taxon>
    </lineage>
</organism>
<sequence>MTAAFISRLALSGLLGALVGLEREFRAKEAGFRTHFLVAVGSTLIMLISKYGFSDVLHQDHMALDPSRVAAQVVSGIGFLGAGMIIIQKQHIRGLTTAAGVWATSGIGLTIGAGMYTVGISATILVLIGLEILNVMFTSLSTHSILIKFRAANQEAIYELLDKIERENIMISSYEIHQDHHQGELLYFVEIKGKAKKKGNKVELIKSIHSMAHVLFIEIE</sequence>
<dbReference type="RefSeq" id="WP_034649473.1">
    <property type="nucleotide sequence ID" value="NZ_BCVB01000001.1"/>
</dbReference>
<evidence type="ECO:0000313" key="9">
    <source>
        <dbReference type="Proteomes" id="UP000031829"/>
    </source>
</evidence>
<dbReference type="Pfam" id="PF02308">
    <property type="entry name" value="MgtC"/>
    <property type="match status" value="1"/>
</dbReference>
<evidence type="ECO:0000256" key="2">
    <source>
        <dbReference type="ARBA" id="ARBA00009298"/>
    </source>
</evidence>
<protein>
    <submittedName>
        <fullName evidence="8">MgtC family protein</fullName>
    </submittedName>
</protein>
<dbReference type="PRINTS" id="PR01837">
    <property type="entry name" value="MGTCSAPBPROT"/>
</dbReference>
<evidence type="ECO:0000256" key="4">
    <source>
        <dbReference type="ARBA" id="ARBA00022692"/>
    </source>
</evidence>
<comment type="subcellular location">
    <subcellularLocation>
        <location evidence="1">Cell membrane</location>
        <topology evidence="1">Multi-pass membrane protein</topology>
    </subcellularLocation>
</comment>
<gene>
    <name evidence="8" type="ORF">BG04_875</name>
</gene>
<dbReference type="PANTHER" id="PTHR33778:SF1">
    <property type="entry name" value="MAGNESIUM TRANSPORTER YHID-RELATED"/>
    <property type="match status" value="1"/>
</dbReference>
<evidence type="ECO:0000256" key="3">
    <source>
        <dbReference type="ARBA" id="ARBA00022475"/>
    </source>
</evidence>
<accession>A0A0B6AVY1</accession>
<keyword evidence="4" id="KW-0812">Transmembrane</keyword>
<evidence type="ECO:0000259" key="7">
    <source>
        <dbReference type="Pfam" id="PF02308"/>
    </source>
</evidence>
<evidence type="ECO:0000256" key="6">
    <source>
        <dbReference type="ARBA" id="ARBA00023136"/>
    </source>
</evidence>
<keyword evidence="6" id="KW-0472">Membrane</keyword>
<dbReference type="Proteomes" id="UP000031829">
    <property type="component" value="Chromosome"/>
</dbReference>
<evidence type="ECO:0000256" key="5">
    <source>
        <dbReference type="ARBA" id="ARBA00022989"/>
    </source>
</evidence>
<reference evidence="8 9" key="1">
    <citation type="journal article" date="2015" name="Genome Announc.">
        <title>Complete genome sequences for 35 biothreat assay-relevant bacillus species.</title>
        <authorList>
            <person name="Johnson S.L."/>
            <person name="Daligault H.E."/>
            <person name="Davenport K.W."/>
            <person name="Jaissle J."/>
            <person name="Frey K.G."/>
            <person name="Ladner J.T."/>
            <person name="Broomall S.M."/>
            <person name="Bishop-Lilly K.A."/>
            <person name="Bruce D.C."/>
            <person name="Gibbons H.S."/>
            <person name="Coyne S.R."/>
            <person name="Lo C.C."/>
            <person name="Meincke L."/>
            <person name="Munk A.C."/>
            <person name="Koroleva G.I."/>
            <person name="Rosenzweig C.N."/>
            <person name="Palacios G.F."/>
            <person name="Redden C.L."/>
            <person name="Minogue T.D."/>
            <person name="Chain P.S."/>
        </authorList>
    </citation>
    <scope>NUCLEOTIDE SEQUENCE [LARGE SCALE GENOMIC DNA]</scope>
    <source>
        <strain evidence="9">ATCC 14581 / DSM 32 / JCM 2506 / NBRC 15308 / NCIMB 9376 / NCTC 10342 / NRRL B-14308 / VKM B-512</strain>
    </source>
</reference>
<proteinExistence type="inferred from homology"/>
<dbReference type="InterPro" id="IPR003416">
    <property type="entry name" value="MgtC/SapB/SrpB/YhiD_fam"/>
</dbReference>
<keyword evidence="5" id="KW-1133">Transmembrane helix</keyword>
<dbReference type="GeneID" id="93644358"/>
<dbReference type="PANTHER" id="PTHR33778">
    <property type="entry name" value="PROTEIN MGTC"/>
    <property type="match status" value="1"/>
</dbReference>
<dbReference type="KEGG" id="bmeg:BG04_875"/>
<name>A0A0B6AVY1_PRIM2</name>
<dbReference type="InterPro" id="IPR049177">
    <property type="entry name" value="MgtC_SapB_SrpB_YhiD_N"/>
</dbReference>
<comment type="similarity">
    <text evidence="2">Belongs to the MgtC/SapB family.</text>
</comment>
<keyword evidence="3" id="KW-1003">Cell membrane</keyword>
<dbReference type="EMBL" id="CP009920">
    <property type="protein sequence ID" value="AJI24034.1"/>
    <property type="molecule type" value="Genomic_DNA"/>
</dbReference>
<feature type="domain" description="MgtC/SapB/SrpB/YhiD N-terminal" evidence="7">
    <location>
        <begin position="9"/>
        <end position="135"/>
    </location>
</feature>
<dbReference type="HOGENOM" id="CLU_079292_0_1_9"/>
<evidence type="ECO:0000313" key="8">
    <source>
        <dbReference type="EMBL" id="AJI24034.1"/>
    </source>
</evidence>